<sequence>MHQSKDNRIKYLHEKLARQNWQEWVGEHAKRLNAPTDTSTEDLTFLQQTLKDNRIVLLGESTHGSTEMNQSKIRMIKYLHEELDYDVLAFEAGFAETNAVYQNLDNLTAEQAMKQAIYGVWFTEEVEELFQYMKEQKEKGDPLILTGFDMQVPWNSSTAPFASFAKEWIGKVNPEIANVIQEAESEIVELRDAPSYEVFKEKKQPVLDKYERVKEFVQHHKAELLQVAPSKSYDVNLLEQTINIRIDTINTYIENDKKIMSGIPPENVTDIPFYLRDQKMAENLLWLSEEQFKNEKIIVWGHNYHIRKQNSKMIQDFTNTDGYAGPNMIDFIPDFIKDQMYSIGVFAYSGSSLGSDNQSVFPVSEKHEANSIEEILKAGQHPQVFVNLKGEKNHPGTSWMFSPIKGKYWGFVDEIMIPNQQYDGILWLEHITPSHIK</sequence>
<dbReference type="CDD" id="cd14728">
    <property type="entry name" value="Ere-like"/>
    <property type="match status" value="1"/>
</dbReference>
<dbReference type="Proteomes" id="UP001387364">
    <property type="component" value="Chromosome"/>
</dbReference>
<reference evidence="1 2" key="1">
    <citation type="submission" date="2024-02" db="EMBL/GenBank/DDBJ databases">
        <title>Seven novel Bacillus-like species.</title>
        <authorList>
            <person name="Liu G."/>
        </authorList>
    </citation>
    <scope>NUCLEOTIDE SEQUENCE [LARGE SCALE GENOMIC DNA]</scope>
    <source>
        <strain evidence="1 2">FJAT-52991</strain>
    </source>
</reference>
<dbReference type="PANTHER" id="PTHR31299">
    <property type="entry name" value="ESTERASE, PUTATIVE (AFU_ORTHOLOGUE AFUA_1G05850)-RELATED"/>
    <property type="match status" value="1"/>
</dbReference>
<keyword evidence="2" id="KW-1185">Reference proteome</keyword>
<name>A0ABZ2NAQ2_9BACI</name>
<dbReference type="Gene3D" id="3.40.1660.10">
    <property type="entry name" value="EreA-like (biosynthetic domain)"/>
    <property type="match status" value="1"/>
</dbReference>
<dbReference type="InterPro" id="IPR052036">
    <property type="entry name" value="Hydrolase/PRTase-associated"/>
</dbReference>
<evidence type="ECO:0000313" key="1">
    <source>
        <dbReference type="EMBL" id="WXB94826.1"/>
    </source>
</evidence>
<dbReference type="InterPro" id="IPR007815">
    <property type="entry name" value="Emycin_Estase"/>
</dbReference>
<protein>
    <submittedName>
        <fullName evidence="1">Erythromycin esterase family protein</fullName>
    </submittedName>
</protein>
<dbReference type="PANTHER" id="PTHR31299:SF0">
    <property type="entry name" value="ESTERASE, PUTATIVE (AFU_ORTHOLOGUE AFUA_1G05850)-RELATED"/>
    <property type="match status" value="1"/>
</dbReference>
<dbReference type="Gene3D" id="1.20.1440.30">
    <property type="entry name" value="Biosynthetic Protein domain"/>
    <property type="match status" value="1"/>
</dbReference>
<dbReference type="SUPFAM" id="SSF159501">
    <property type="entry name" value="EreA/ChaN-like"/>
    <property type="match status" value="1"/>
</dbReference>
<gene>
    <name evidence="1" type="ORF">WDJ61_04025</name>
</gene>
<organism evidence="1 2">
    <name type="scientific">Bacillus kandeliae</name>
    <dbReference type="NCBI Taxonomy" id="3129297"/>
    <lineage>
        <taxon>Bacteria</taxon>
        <taxon>Bacillati</taxon>
        <taxon>Bacillota</taxon>
        <taxon>Bacilli</taxon>
        <taxon>Bacillales</taxon>
        <taxon>Bacillaceae</taxon>
        <taxon>Bacillus</taxon>
    </lineage>
</organism>
<accession>A0ABZ2NAQ2</accession>
<dbReference type="Pfam" id="PF05139">
    <property type="entry name" value="Erythro_esteras"/>
    <property type="match status" value="1"/>
</dbReference>
<dbReference type="Gene3D" id="3.30.1870.10">
    <property type="entry name" value="EreA-like, domain 2"/>
    <property type="match status" value="1"/>
</dbReference>
<dbReference type="EMBL" id="CP147404">
    <property type="protein sequence ID" value="WXB94826.1"/>
    <property type="molecule type" value="Genomic_DNA"/>
</dbReference>
<proteinExistence type="predicted"/>
<evidence type="ECO:0000313" key="2">
    <source>
        <dbReference type="Proteomes" id="UP001387364"/>
    </source>
</evidence>